<comment type="caution">
    <text evidence="1">The sequence shown here is derived from an EMBL/GenBank/DDBJ whole genome shotgun (WGS) entry which is preliminary data.</text>
</comment>
<accession>A0AAP0PY60</accession>
<gene>
    <name evidence="1" type="ORF">Syun_005996</name>
</gene>
<dbReference type="AlphaFoldDB" id="A0AAP0PY60"/>
<sequence length="306" mass="34873">MGRKRCKVVRPIWEWCRKFIPSKHKDENIDGIEEYLHPIDESDAQGLEEWILRKGVRDMKQWMELNRSNELNHFIEQLFPNAPCASPNLLINQLKNSTDSDSNKTYEVSSLSVVLLARIATVCSHSAPSLTAVLSEIFEVIHFVENCISSTSFQNKKKSKFAKAAYQGPSSRDELLKVFKISDAEAAQLNVLGKLRAALPSDDPVKEELCIITDFIITHQNCRSIQELDNFIPQLFVEMLNECLAQLPIAIYKEITVSCPEDYEKAIRFSLKLLCKVESLKNFVLWSYPIETTIDKLITDSSKGES</sequence>
<name>A0AAP0PY60_9MAGN</name>
<proteinExistence type="predicted"/>
<evidence type="ECO:0000313" key="1">
    <source>
        <dbReference type="EMBL" id="KAK9159655.1"/>
    </source>
</evidence>
<dbReference type="EMBL" id="JBBNAF010000003">
    <property type="protein sequence ID" value="KAK9159655.1"/>
    <property type="molecule type" value="Genomic_DNA"/>
</dbReference>
<evidence type="ECO:0000313" key="2">
    <source>
        <dbReference type="Proteomes" id="UP001420932"/>
    </source>
</evidence>
<keyword evidence="2" id="KW-1185">Reference proteome</keyword>
<reference evidence="1 2" key="1">
    <citation type="submission" date="2024-01" db="EMBL/GenBank/DDBJ databases">
        <title>Genome assemblies of Stephania.</title>
        <authorList>
            <person name="Yang L."/>
        </authorList>
    </citation>
    <scope>NUCLEOTIDE SEQUENCE [LARGE SCALE GENOMIC DNA]</scope>
    <source>
        <strain evidence="1">YNDBR</strain>
        <tissue evidence="1">Leaf</tissue>
    </source>
</reference>
<organism evidence="1 2">
    <name type="scientific">Stephania yunnanensis</name>
    <dbReference type="NCBI Taxonomy" id="152371"/>
    <lineage>
        <taxon>Eukaryota</taxon>
        <taxon>Viridiplantae</taxon>
        <taxon>Streptophyta</taxon>
        <taxon>Embryophyta</taxon>
        <taxon>Tracheophyta</taxon>
        <taxon>Spermatophyta</taxon>
        <taxon>Magnoliopsida</taxon>
        <taxon>Ranunculales</taxon>
        <taxon>Menispermaceae</taxon>
        <taxon>Menispermoideae</taxon>
        <taxon>Cissampelideae</taxon>
        <taxon>Stephania</taxon>
    </lineage>
</organism>
<dbReference type="Proteomes" id="UP001420932">
    <property type="component" value="Unassembled WGS sequence"/>
</dbReference>
<protein>
    <submittedName>
        <fullName evidence="1">Uncharacterized protein</fullName>
    </submittedName>
</protein>